<accession>A0A432ZI70</accession>
<gene>
    <name evidence="2" type="ORF">CWI81_03315</name>
</gene>
<sequence>MNRLKGLYRAAIGTLLVVILAGCAAPGPDKAFLQPLHEQKPRSILVVPVNNETIDVQAPTSVLATLPMVLGERGYYVFPVNTVKTLLENEGYYEPAEVHAAPPESLASMFGADTVLYVTIHEWTSQYMLISTTTTVDFEYRLVNADGTELWRARKQLSYNPNNQNSTGNPLADLISMAVTAAIERAAPNYLPLTRTANAQTFYNLQRGLPPGPYSPAYDEYYKQLNAE</sequence>
<feature type="chain" id="PRO_5019097366" description="Lipoprotein" evidence="1">
    <location>
        <begin position="25"/>
        <end position="228"/>
    </location>
</feature>
<dbReference type="RefSeq" id="WP_126783792.1">
    <property type="nucleotide sequence ID" value="NZ_PIQF01000001.1"/>
</dbReference>
<dbReference type="AlphaFoldDB" id="A0A432ZI70"/>
<dbReference type="PROSITE" id="PS51257">
    <property type="entry name" value="PROKAR_LIPOPROTEIN"/>
    <property type="match status" value="1"/>
</dbReference>
<name>A0A432ZI70_9GAMM</name>
<keyword evidence="1" id="KW-0732">Signal</keyword>
<keyword evidence="3" id="KW-1185">Reference proteome</keyword>
<dbReference type="Pfam" id="PF05643">
    <property type="entry name" value="GNA1162-like"/>
    <property type="match status" value="1"/>
</dbReference>
<evidence type="ECO:0008006" key="4">
    <source>
        <dbReference type="Google" id="ProtNLM"/>
    </source>
</evidence>
<dbReference type="OrthoDB" id="1014694at2"/>
<proteinExistence type="predicted"/>
<evidence type="ECO:0000256" key="1">
    <source>
        <dbReference type="SAM" id="SignalP"/>
    </source>
</evidence>
<dbReference type="InterPro" id="IPR008517">
    <property type="entry name" value="GNA1162-like"/>
</dbReference>
<reference evidence="2 3" key="1">
    <citation type="journal article" date="2011" name="Front. Microbiol.">
        <title>Genomic signatures of strain selection and enhancement in Bacillus atrophaeus var. globigii, a historical biowarfare simulant.</title>
        <authorList>
            <person name="Gibbons H.S."/>
            <person name="Broomall S.M."/>
            <person name="McNew L.A."/>
            <person name="Daligault H."/>
            <person name="Chapman C."/>
            <person name="Bruce D."/>
            <person name="Karavis M."/>
            <person name="Krepps M."/>
            <person name="McGregor P.A."/>
            <person name="Hong C."/>
            <person name="Park K.H."/>
            <person name="Akmal A."/>
            <person name="Feldman A."/>
            <person name="Lin J.S."/>
            <person name="Chang W.E."/>
            <person name="Higgs B.W."/>
            <person name="Demirev P."/>
            <person name="Lindquist J."/>
            <person name="Liem A."/>
            <person name="Fochler E."/>
            <person name="Read T.D."/>
            <person name="Tapia R."/>
            <person name="Johnson S."/>
            <person name="Bishop-Lilly K.A."/>
            <person name="Detter C."/>
            <person name="Han C."/>
            <person name="Sozhamannan S."/>
            <person name="Rosenzweig C.N."/>
            <person name="Skowronski E.W."/>
        </authorList>
    </citation>
    <scope>NUCLEOTIDE SEQUENCE [LARGE SCALE GENOMIC DNA]</scope>
    <source>
        <strain evidence="2 3">CL-SP19</strain>
    </source>
</reference>
<protein>
    <recommendedName>
        <fullName evidence="4">Lipoprotein</fullName>
    </recommendedName>
</protein>
<feature type="signal peptide" evidence="1">
    <location>
        <begin position="1"/>
        <end position="24"/>
    </location>
</feature>
<dbReference type="EMBL" id="PIQF01000001">
    <property type="protein sequence ID" value="RUO77520.1"/>
    <property type="molecule type" value="Genomic_DNA"/>
</dbReference>
<dbReference type="Proteomes" id="UP000287908">
    <property type="component" value="Unassembled WGS sequence"/>
</dbReference>
<evidence type="ECO:0000313" key="3">
    <source>
        <dbReference type="Proteomes" id="UP000287908"/>
    </source>
</evidence>
<organism evidence="2 3">
    <name type="scientific">Idiomarina seosinensis</name>
    <dbReference type="NCBI Taxonomy" id="281739"/>
    <lineage>
        <taxon>Bacteria</taxon>
        <taxon>Pseudomonadati</taxon>
        <taxon>Pseudomonadota</taxon>
        <taxon>Gammaproteobacteria</taxon>
        <taxon>Alteromonadales</taxon>
        <taxon>Idiomarinaceae</taxon>
        <taxon>Idiomarina</taxon>
    </lineage>
</organism>
<dbReference type="Gene3D" id="3.40.50.10610">
    <property type="entry name" value="ABC-type transport auxiliary lipoprotein component"/>
    <property type="match status" value="1"/>
</dbReference>
<comment type="caution">
    <text evidence="2">The sequence shown here is derived from an EMBL/GenBank/DDBJ whole genome shotgun (WGS) entry which is preliminary data.</text>
</comment>
<evidence type="ECO:0000313" key="2">
    <source>
        <dbReference type="EMBL" id="RUO77520.1"/>
    </source>
</evidence>